<gene>
    <name evidence="3" type="ordered locus">Dsui_3093</name>
</gene>
<keyword evidence="2" id="KW-1133">Transmembrane helix</keyword>
<accession>G8QI24</accession>
<keyword evidence="2" id="KW-0812">Transmembrane</keyword>
<dbReference type="EMBL" id="CP003153">
    <property type="protein sequence ID" value="AEV27427.1"/>
    <property type="molecule type" value="Genomic_DNA"/>
</dbReference>
<evidence type="ECO:0000313" key="3">
    <source>
        <dbReference type="EMBL" id="AEV27427.1"/>
    </source>
</evidence>
<evidence type="ECO:0000256" key="1">
    <source>
        <dbReference type="SAM" id="MobiDB-lite"/>
    </source>
</evidence>
<evidence type="ECO:0008006" key="5">
    <source>
        <dbReference type="Google" id="ProtNLM"/>
    </source>
</evidence>
<keyword evidence="2" id="KW-0472">Membrane</keyword>
<reference evidence="3 4" key="1">
    <citation type="journal article" date="2012" name="J. Bacteriol.">
        <title>Complete genome sequence of the anaerobic perchlorate-reducing bacterium Azospira suillum strain PS.</title>
        <authorList>
            <person name="Byrne-Bailey K.G."/>
            <person name="Coates J.D."/>
        </authorList>
    </citation>
    <scope>NUCLEOTIDE SEQUENCE [LARGE SCALE GENOMIC DNA]</scope>
    <source>
        <strain evidence="4">ATCC BAA-33 / DSM 13638 / PS</strain>
    </source>
</reference>
<dbReference type="HOGENOM" id="CLU_2244416_0_0_4"/>
<feature type="region of interest" description="Disordered" evidence="1">
    <location>
        <begin position="77"/>
        <end position="104"/>
    </location>
</feature>
<name>G8QI24_AZOOP</name>
<feature type="transmembrane region" description="Helical" evidence="2">
    <location>
        <begin position="46"/>
        <end position="66"/>
    </location>
</feature>
<evidence type="ECO:0000313" key="4">
    <source>
        <dbReference type="Proteomes" id="UP000005633"/>
    </source>
</evidence>
<protein>
    <recommendedName>
        <fullName evidence="5">Cardiolipin synthase N-terminal domain-containing protein</fullName>
    </recommendedName>
</protein>
<organism evidence="3 4">
    <name type="scientific">Azospira oryzae (strain ATCC BAA-33 / DSM 13638 / PS)</name>
    <name type="common">Dechlorosoma suillum</name>
    <dbReference type="NCBI Taxonomy" id="640081"/>
    <lineage>
        <taxon>Bacteria</taxon>
        <taxon>Pseudomonadati</taxon>
        <taxon>Pseudomonadota</taxon>
        <taxon>Betaproteobacteria</taxon>
        <taxon>Rhodocyclales</taxon>
        <taxon>Rhodocyclaceae</taxon>
        <taxon>Azospira</taxon>
    </lineage>
</organism>
<proteinExistence type="predicted"/>
<dbReference type="AlphaFoldDB" id="G8QI24"/>
<dbReference type="Proteomes" id="UP000005633">
    <property type="component" value="Chromosome"/>
</dbReference>
<sequence>MVIAAKDTALMEIVLTIIAVAIPLWLNVWATRMILQDALSERPQKIAQLLLVWLLPLLGAIVALAVHRKEEKAPGVYPAEKDLNNDLPASSGPLRSMREVLDDD</sequence>
<dbReference type="KEGG" id="dsu:Dsui_3093"/>
<feature type="transmembrane region" description="Helical" evidence="2">
    <location>
        <begin position="9"/>
        <end position="26"/>
    </location>
</feature>
<evidence type="ECO:0000256" key="2">
    <source>
        <dbReference type="SAM" id="Phobius"/>
    </source>
</evidence>